<dbReference type="AlphaFoldDB" id="A0A346Y1Z3"/>
<dbReference type="Proteomes" id="UP000264006">
    <property type="component" value="Chromosome"/>
</dbReference>
<dbReference type="EMBL" id="CP031165">
    <property type="protein sequence ID" value="AXV08490.1"/>
    <property type="molecule type" value="Genomic_DNA"/>
</dbReference>
<sequence length="95" mass="9866">MSDDAFFAQLASLLGTPEITAEERTAVLDLTRVVAHGSERRYAPLTAWALALTLSPEDSSADRTARVRSAIVALEATMADQDGAGAAAADDASTT</sequence>
<dbReference type="KEGG" id="euz:DVS28_a3818"/>
<reference evidence="2 3" key="1">
    <citation type="submission" date="2018-09" db="EMBL/GenBank/DDBJ databases">
        <title>Complete genome sequence of Euzebya sp. DY32-46 isolated from seawater of Pacific Ocean.</title>
        <authorList>
            <person name="Xu L."/>
            <person name="Wu Y.-H."/>
            <person name="Xu X.-W."/>
        </authorList>
    </citation>
    <scope>NUCLEOTIDE SEQUENCE [LARGE SCALE GENOMIC DNA]</scope>
    <source>
        <strain evidence="2 3">DY32-46</strain>
    </source>
</reference>
<keyword evidence="3" id="KW-1185">Reference proteome</keyword>
<name>A0A346Y1Z3_9ACTN</name>
<dbReference type="InterPro" id="IPR045598">
    <property type="entry name" value="DUF6457"/>
</dbReference>
<feature type="domain" description="DUF6457" evidence="1">
    <location>
        <begin position="4"/>
        <end position="82"/>
    </location>
</feature>
<dbReference type="RefSeq" id="WP_114592828.1">
    <property type="nucleotide sequence ID" value="NZ_CP031165.1"/>
</dbReference>
<accession>A0A346Y1Z3</accession>
<proteinExistence type="predicted"/>
<evidence type="ECO:0000313" key="3">
    <source>
        <dbReference type="Proteomes" id="UP000264006"/>
    </source>
</evidence>
<protein>
    <recommendedName>
        <fullName evidence="1">DUF6457 domain-containing protein</fullName>
    </recommendedName>
</protein>
<evidence type="ECO:0000313" key="2">
    <source>
        <dbReference type="EMBL" id="AXV08490.1"/>
    </source>
</evidence>
<evidence type="ECO:0000259" key="1">
    <source>
        <dbReference type="Pfam" id="PF20058"/>
    </source>
</evidence>
<organism evidence="2 3">
    <name type="scientific">Euzebya pacifica</name>
    <dbReference type="NCBI Taxonomy" id="1608957"/>
    <lineage>
        <taxon>Bacteria</taxon>
        <taxon>Bacillati</taxon>
        <taxon>Actinomycetota</taxon>
        <taxon>Nitriliruptoria</taxon>
        <taxon>Euzebyales</taxon>
    </lineage>
</organism>
<gene>
    <name evidence="2" type="ORF">DVS28_a3818</name>
</gene>
<dbReference type="Pfam" id="PF20058">
    <property type="entry name" value="DUF6457"/>
    <property type="match status" value="1"/>
</dbReference>